<keyword evidence="1" id="KW-0812">Transmembrane</keyword>
<comment type="caution">
    <text evidence="3">The sequence shown here is derived from an EMBL/GenBank/DDBJ whole genome shotgun (WGS) entry which is preliminary data.</text>
</comment>
<feature type="transmembrane region" description="Helical" evidence="1">
    <location>
        <begin position="34"/>
        <end position="53"/>
    </location>
</feature>
<dbReference type="AlphaFoldDB" id="A0A2V4MX93"/>
<name>A0A2V4MX93_9ACTN</name>
<evidence type="ECO:0000313" key="4">
    <source>
        <dbReference type="Proteomes" id="UP000248039"/>
    </source>
</evidence>
<proteinExistence type="predicted"/>
<gene>
    <name evidence="3" type="ORF">C7C46_24150</name>
</gene>
<organism evidence="3 4">
    <name type="scientific">Streptomyces tateyamensis</name>
    <dbReference type="NCBI Taxonomy" id="565073"/>
    <lineage>
        <taxon>Bacteria</taxon>
        <taxon>Bacillati</taxon>
        <taxon>Actinomycetota</taxon>
        <taxon>Actinomycetes</taxon>
        <taxon>Kitasatosporales</taxon>
        <taxon>Streptomycetaceae</taxon>
        <taxon>Streptomyces</taxon>
    </lineage>
</organism>
<keyword evidence="2" id="KW-0732">Signal</keyword>
<feature type="chain" id="PRO_5016080102" evidence="2">
    <location>
        <begin position="21"/>
        <end position="74"/>
    </location>
</feature>
<dbReference type="EMBL" id="PYBW01000095">
    <property type="protein sequence ID" value="PYC74505.1"/>
    <property type="molecule type" value="Genomic_DNA"/>
</dbReference>
<keyword evidence="1" id="KW-1133">Transmembrane helix</keyword>
<dbReference type="Proteomes" id="UP000248039">
    <property type="component" value="Unassembled WGS sequence"/>
</dbReference>
<evidence type="ECO:0000256" key="1">
    <source>
        <dbReference type="SAM" id="Phobius"/>
    </source>
</evidence>
<keyword evidence="4" id="KW-1185">Reference proteome</keyword>
<evidence type="ECO:0000256" key="2">
    <source>
        <dbReference type="SAM" id="SignalP"/>
    </source>
</evidence>
<keyword evidence="1" id="KW-0472">Membrane</keyword>
<accession>A0A2V4MX93</accession>
<evidence type="ECO:0000313" key="3">
    <source>
        <dbReference type="EMBL" id="PYC74505.1"/>
    </source>
</evidence>
<sequence length="74" mass="7761">MRAFRIRAAVSLAVGLVALAASTGAALVVDPAVFWWALVLALFGGVPVGADVADHIEQRTRLRIKVRRVSGPGP</sequence>
<protein>
    <submittedName>
        <fullName evidence="3">Uncharacterized protein</fullName>
    </submittedName>
</protein>
<feature type="signal peptide" evidence="2">
    <location>
        <begin position="1"/>
        <end position="20"/>
    </location>
</feature>
<reference evidence="3 4" key="1">
    <citation type="submission" date="2018-03" db="EMBL/GenBank/DDBJ databases">
        <title>Bioinformatic expansion and discovery of thiopeptide antibiotics.</title>
        <authorList>
            <person name="Schwalen C.J."/>
            <person name="Hudson G.A."/>
            <person name="Mitchell D.A."/>
        </authorList>
    </citation>
    <scope>NUCLEOTIDE SEQUENCE [LARGE SCALE GENOMIC DNA]</scope>
    <source>
        <strain evidence="3 4">ATCC 21389</strain>
    </source>
</reference>